<dbReference type="HOGENOM" id="CLU_109807_0_0_5"/>
<keyword evidence="1" id="KW-1133">Transmembrane helix</keyword>
<gene>
    <name evidence="2" type="ordered locus">Dshi_1562</name>
</gene>
<keyword evidence="1" id="KW-0472">Membrane</keyword>
<evidence type="ECO:0000256" key="1">
    <source>
        <dbReference type="SAM" id="Phobius"/>
    </source>
</evidence>
<dbReference type="AlphaFoldDB" id="A8LKU0"/>
<sequence length="176" mass="19906">MDLYLTIAELIDTRSFSSVWFWITLAVFWSIISHYVVGVPFDLVQRAQRRDDPRAWDDLERLSRINARRLSFIGSSAGLIVTGVAGFVLSALFLLGFAYRVELCQALFLLAFPFCLVSLLTQRTAREILAKDPTGEDLVQGLKRHRLYTQLIGIVSIFVTAFWGIWQTMSTGVLGN</sequence>
<dbReference type="OrthoDB" id="7847071at2"/>
<accession>A8LKU0</accession>
<name>A8LKU0_DINSH</name>
<organism evidence="2 3">
    <name type="scientific">Dinoroseobacter shibae (strain DSM 16493 / NCIMB 14021 / DFL 12)</name>
    <dbReference type="NCBI Taxonomy" id="398580"/>
    <lineage>
        <taxon>Bacteria</taxon>
        <taxon>Pseudomonadati</taxon>
        <taxon>Pseudomonadota</taxon>
        <taxon>Alphaproteobacteria</taxon>
        <taxon>Rhodobacterales</taxon>
        <taxon>Roseobacteraceae</taxon>
        <taxon>Dinoroseobacter</taxon>
    </lineage>
</organism>
<dbReference type="STRING" id="398580.Dshi_1562"/>
<protein>
    <recommendedName>
        <fullName evidence="4">Component of SufBCD complex</fullName>
    </recommendedName>
</protein>
<feature type="transmembrane region" description="Helical" evidence="1">
    <location>
        <begin position="70"/>
        <end position="99"/>
    </location>
</feature>
<keyword evidence="1" id="KW-0812">Transmembrane</keyword>
<proteinExistence type="predicted"/>
<feature type="transmembrane region" description="Helical" evidence="1">
    <location>
        <begin position="105"/>
        <end position="121"/>
    </location>
</feature>
<dbReference type="EMBL" id="CP000830">
    <property type="protein sequence ID" value="ABV93304.1"/>
    <property type="molecule type" value="Genomic_DNA"/>
</dbReference>
<dbReference type="RefSeq" id="WP_012178234.1">
    <property type="nucleotide sequence ID" value="NC_009952.1"/>
</dbReference>
<dbReference type="Proteomes" id="UP000006833">
    <property type="component" value="Chromosome"/>
</dbReference>
<evidence type="ECO:0000313" key="2">
    <source>
        <dbReference type="EMBL" id="ABV93304.1"/>
    </source>
</evidence>
<evidence type="ECO:0000313" key="3">
    <source>
        <dbReference type="Proteomes" id="UP000006833"/>
    </source>
</evidence>
<feature type="transmembrane region" description="Helical" evidence="1">
    <location>
        <begin position="147"/>
        <end position="166"/>
    </location>
</feature>
<dbReference type="KEGG" id="dsh:Dshi_1562"/>
<evidence type="ECO:0008006" key="4">
    <source>
        <dbReference type="Google" id="ProtNLM"/>
    </source>
</evidence>
<dbReference type="eggNOG" id="ENOG502ZVNE">
    <property type="taxonomic scope" value="Bacteria"/>
</dbReference>
<reference evidence="3" key="1">
    <citation type="journal article" date="2010" name="ISME J.">
        <title>The complete genome sequence of the algal symbiont Dinoroseobacter shibae: a hitchhiker's guide to life in the sea.</title>
        <authorList>
            <person name="Wagner-Dobler I."/>
            <person name="Ballhausen B."/>
            <person name="Berger M."/>
            <person name="Brinkhoff T."/>
            <person name="Buchholz I."/>
            <person name="Bunk B."/>
            <person name="Cypionka H."/>
            <person name="Daniel R."/>
            <person name="Drepper T."/>
            <person name="Gerdts G."/>
            <person name="Hahnke S."/>
            <person name="Han C."/>
            <person name="Jahn D."/>
            <person name="Kalhoefer D."/>
            <person name="Kiss H."/>
            <person name="Klenk H.P."/>
            <person name="Kyrpides N."/>
            <person name="Liebl W."/>
            <person name="Liesegang H."/>
            <person name="Meincke L."/>
            <person name="Pati A."/>
            <person name="Petersen J."/>
            <person name="Piekarski T."/>
            <person name="Pommerenke C."/>
            <person name="Pradella S."/>
            <person name="Pukall R."/>
            <person name="Rabus R."/>
            <person name="Stackebrandt E."/>
            <person name="Thole S."/>
            <person name="Thompson L."/>
            <person name="Tielen P."/>
            <person name="Tomasch J."/>
            <person name="von Jan M."/>
            <person name="Wanphrut N."/>
            <person name="Wichels A."/>
            <person name="Zech H."/>
            <person name="Simon M."/>
        </authorList>
    </citation>
    <scope>NUCLEOTIDE SEQUENCE [LARGE SCALE GENOMIC DNA]</scope>
    <source>
        <strain evidence="3">DSM 16493 / NCIMB 14021 / DFL 12</strain>
    </source>
</reference>
<keyword evidence="3" id="KW-1185">Reference proteome</keyword>
<feature type="transmembrane region" description="Helical" evidence="1">
    <location>
        <begin position="20"/>
        <end position="44"/>
    </location>
</feature>